<reference evidence="2 3" key="1">
    <citation type="journal article" date="2021" name="BMC Genomics">
        <title>Telomere-to-telomere genome assembly of asparaginase-producing Trichoderma simmonsii.</title>
        <authorList>
            <person name="Chung D."/>
            <person name="Kwon Y.M."/>
            <person name="Yang Y."/>
        </authorList>
    </citation>
    <scope>NUCLEOTIDE SEQUENCE [LARGE SCALE GENOMIC DNA]</scope>
    <source>
        <strain evidence="2 3">GH-Sj1</strain>
    </source>
</reference>
<dbReference type="PANTHER" id="PTHR43544">
    <property type="entry name" value="SHORT-CHAIN DEHYDROGENASE/REDUCTASE"/>
    <property type="match status" value="1"/>
</dbReference>
<dbReference type="GO" id="GO:0019748">
    <property type="term" value="P:secondary metabolic process"/>
    <property type="evidence" value="ECO:0007669"/>
    <property type="project" value="TreeGrafter"/>
</dbReference>
<gene>
    <name evidence="2" type="ORF">H0G86_011689</name>
</gene>
<organism evidence="2 3">
    <name type="scientific">Trichoderma simmonsii</name>
    <dbReference type="NCBI Taxonomy" id="1491479"/>
    <lineage>
        <taxon>Eukaryota</taxon>
        <taxon>Fungi</taxon>
        <taxon>Dikarya</taxon>
        <taxon>Ascomycota</taxon>
        <taxon>Pezizomycotina</taxon>
        <taxon>Sordariomycetes</taxon>
        <taxon>Hypocreomycetidae</taxon>
        <taxon>Hypocreales</taxon>
        <taxon>Hypocreaceae</taxon>
        <taxon>Trichoderma</taxon>
    </lineage>
</organism>
<dbReference type="AlphaFoldDB" id="A0A8G0LMK8"/>
<name>A0A8G0LMK8_9HYPO</name>
<accession>A0A8G0LMK8</accession>
<evidence type="ECO:0000313" key="3">
    <source>
        <dbReference type="Proteomes" id="UP000826661"/>
    </source>
</evidence>
<dbReference type="EMBL" id="CP075869">
    <property type="protein sequence ID" value="QYT04787.1"/>
    <property type="molecule type" value="Genomic_DNA"/>
</dbReference>
<dbReference type="PANTHER" id="PTHR43544:SF32">
    <property type="entry name" value="CHAIN DEHYDROGENASE, PUTATIVE (AFU_ORTHOLOGUE AFUA_5G01530)-RELATED"/>
    <property type="match status" value="1"/>
</dbReference>
<proteinExistence type="inferred from homology"/>
<dbReference type="GO" id="GO:0016491">
    <property type="term" value="F:oxidoreductase activity"/>
    <property type="evidence" value="ECO:0007669"/>
    <property type="project" value="TreeGrafter"/>
</dbReference>
<dbReference type="SUPFAM" id="SSF51735">
    <property type="entry name" value="NAD(P)-binding Rossmann-fold domains"/>
    <property type="match status" value="1"/>
</dbReference>
<dbReference type="Proteomes" id="UP000826661">
    <property type="component" value="Chromosome VI"/>
</dbReference>
<dbReference type="InterPro" id="IPR002347">
    <property type="entry name" value="SDR_fam"/>
</dbReference>
<comment type="similarity">
    <text evidence="1">Belongs to the short-chain dehydrogenases/reductases (SDR) family.</text>
</comment>
<dbReference type="InterPro" id="IPR051468">
    <property type="entry name" value="Fungal_SecMetab_SDRs"/>
</dbReference>
<dbReference type="Gene3D" id="3.40.50.720">
    <property type="entry name" value="NAD(P)-binding Rossmann-like Domain"/>
    <property type="match status" value="1"/>
</dbReference>
<dbReference type="PRINTS" id="PR00081">
    <property type="entry name" value="GDHRDH"/>
</dbReference>
<dbReference type="InterPro" id="IPR036291">
    <property type="entry name" value="NAD(P)-bd_dom_sf"/>
</dbReference>
<dbReference type="Pfam" id="PF00106">
    <property type="entry name" value="adh_short"/>
    <property type="match status" value="1"/>
</dbReference>
<evidence type="ECO:0000313" key="2">
    <source>
        <dbReference type="EMBL" id="QYT04787.1"/>
    </source>
</evidence>
<protein>
    <submittedName>
        <fullName evidence="2">Short chain dehydrogenase reductase</fullName>
    </submittedName>
</protein>
<sequence>MASRASSPATIVFISGANSGIGLATAKLLASRDSSYHVLIGSREDANGAAAVAELAKEGLTNASHIQLDVTSESSIAAAAEAIALTYGRLDVLINNAGIMFGEPSIIEAGRGGGTLRQQFRETFEVNVFGAACLSNAMLPLLKKSTLPRVVFVSSELGSMTAATDRANPTHQLPLLSYRTSKAALNMLAVTYSMLLEENQGKSNAVCPGLVKSKLNQFNSIGSTPEAGAEIVVNMATLGKDGPTATFSNLGGSLAW</sequence>
<dbReference type="GO" id="GO:0005737">
    <property type="term" value="C:cytoplasm"/>
    <property type="evidence" value="ECO:0007669"/>
    <property type="project" value="TreeGrafter"/>
</dbReference>
<keyword evidence="3" id="KW-1185">Reference proteome</keyword>
<evidence type="ECO:0000256" key="1">
    <source>
        <dbReference type="ARBA" id="ARBA00006484"/>
    </source>
</evidence>